<dbReference type="PRINTS" id="PR00237">
    <property type="entry name" value="GPCRRHODOPSN"/>
</dbReference>
<feature type="transmembrane region" description="Helical" evidence="10">
    <location>
        <begin position="440"/>
        <end position="459"/>
    </location>
</feature>
<evidence type="ECO:0000313" key="13">
    <source>
        <dbReference type="Proteomes" id="UP001279410"/>
    </source>
</evidence>
<dbReference type="InterPro" id="IPR000355">
    <property type="entry name" value="Chemokine_rcpt"/>
</dbReference>
<dbReference type="Pfam" id="PF00001">
    <property type="entry name" value="7tm_1"/>
    <property type="match status" value="4"/>
</dbReference>
<evidence type="ECO:0000256" key="2">
    <source>
        <dbReference type="ARBA" id="ARBA00022475"/>
    </source>
</evidence>
<evidence type="ECO:0000256" key="7">
    <source>
        <dbReference type="ARBA" id="ARBA00023170"/>
    </source>
</evidence>
<feature type="transmembrane region" description="Helical" evidence="10">
    <location>
        <begin position="57"/>
        <end position="77"/>
    </location>
</feature>
<dbReference type="GO" id="GO:0007204">
    <property type="term" value="P:positive regulation of cytosolic calcium ion concentration"/>
    <property type="evidence" value="ECO:0007669"/>
    <property type="project" value="TreeGrafter"/>
</dbReference>
<dbReference type="PROSITE" id="PS00237">
    <property type="entry name" value="G_PROTEIN_RECEP_F1_1"/>
    <property type="match status" value="2"/>
</dbReference>
<feature type="transmembrane region" description="Helical" evidence="10">
    <location>
        <begin position="216"/>
        <end position="239"/>
    </location>
</feature>
<evidence type="ECO:0000256" key="8">
    <source>
        <dbReference type="ARBA" id="ARBA00023224"/>
    </source>
</evidence>
<dbReference type="InterPro" id="IPR050119">
    <property type="entry name" value="CCR1-9-like"/>
</dbReference>
<dbReference type="InterPro" id="IPR017452">
    <property type="entry name" value="GPCR_Rhodpsn_7TM"/>
</dbReference>
<evidence type="ECO:0000256" key="6">
    <source>
        <dbReference type="ARBA" id="ARBA00023136"/>
    </source>
</evidence>
<keyword evidence="4 10" id="KW-1133">Transmembrane helix</keyword>
<keyword evidence="7 9" id="KW-0675">Receptor</keyword>
<dbReference type="GO" id="GO:0006955">
    <property type="term" value="P:immune response"/>
    <property type="evidence" value="ECO:0007669"/>
    <property type="project" value="TreeGrafter"/>
</dbReference>
<dbReference type="EMBL" id="BRZM01000025">
    <property type="protein sequence ID" value="GLD56549.1"/>
    <property type="molecule type" value="Genomic_DNA"/>
</dbReference>
<evidence type="ECO:0000256" key="3">
    <source>
        <dbReference type="ARBA" id="ARBA00022692"/>
    </source>
</evidence>
<keyword evidence="8 9" id="KW-0807">Transducer</keyword>
<dbReference type="Gene3D" id="1.20.1070.10">
    <property type="entry name" value="Rhodopsin 7-helix transmembrane proteins"/>
    <property type="match status" value="4"/>
</dbReference>
<comment type="caution">
    <text evidence="12">The sequence shown here is derived from an EMBL/GenBank/DDBJ whole genome shotgun (WGS) entry which is preliminary data.</text>
</comment>
<dbReference type="SUPFAM" id="SSF81321">
    <property type="entry name" value="Family A G protein-coupled receptor-like"/>
    <property type="match status" value="4"/>
</dbReference>
<evidence type="ECO:0000256" key="10">
    <source>
        <dbReference type="SAM" id="Phobius"/>
    </source>
</evidence>
<dbReference type="GO" id="GO:0019722">
    <property type="term" value="P:calcium-mediated signaling"/>
    <property type="evidence" value="ECO:0007669"/>
    <property type="project" value="TreeGrafter"/>
</dbReference>
<comment type="similarity">
    <text evidence="9">Belongs to the G-protein coupled receptor 1 family.</text>
</comment>
<dbReference type="PANTHER" id="PTHR10489:SF686">
    <property type="entry name" value="C-C CHEMOKINE RECEPTOR TYPE 5"/>
    <property type="match status" value="1"/>
</dbReference>
<dbReference type="GO" id="GO:0009897">
    <property type="term" value="C:external side of plasma membrane"/>
    <property type="evidence" value="ECO:0007669"/>
    <property type="project" value="TreeGrafter"/>
</dbReference>
<dbReference type="AlphaFoldDB" id="A0AAD3R463"/>
<proteinExistence type="inferred from homology"/>
<dbReference type="CDD" id="cd14984">
    <property type="entry name" value="7tmA_Chemokine_R"/>
    <property type="match status" value="1"/>
</dbReference>
<dbReference type="PROSITE" id="PS50262">
    <property type="entry name" value="G_PROTEIN_RECEP_F1_2"/>
    <property type="match status" value="2"/>
</dbReference>
<evidence type="ECO:0000256" key="4">
    <source>
        <dbReference type="ARBA" id="ARBA00022989"/>
    </source>
</evidence>
<keyword evidence="3 9" id="KW-0812">Transmembrane</keyword>
<keyword evidence="6 10" id="KW-0472">Membrane</keyword>
<dbReference type="GO" id="GO:0016493">
    <property type="term" value="F:C-C chemokine receptor activity"/>
    <property type="evidence" value="ECO:0007669"/>
    <property type="project" value="TreeGrafter"/>
</dbReference>
<gene>
    <name evidence="12" type="ORF">AKAME5_000887800</name>
</gene>
<feature type="transmembrane region" description="Helical" evidence="10">
    <location>
        <begin position="251"/>
        <end position="270"/>
    </location>
</feature>
<evidence type="ECO:0000313" key="12">
    <source>
        <dbReference type="EMBL" id="GLD56549.1"/>
    </source>
</evidence>
<comment type="subcellular location">
    <subcellularLocation>
        <location evidence="1">Cell membrane</location>
        <topology evidence="1">Multi-pass membrane protein</topology>
    </subcellularLocation>
</comment>
<sequence length="778" mass="88437">MEHFASKETVFSVESGTNMTDITTIDYSSYYDENFSNFSPCTYVELNHFGKVFLPTLYGLVFLLGFVGNGLVVCVLAKHRNQTNVTDMCLFNLALSDLLFVLTLPFYAHASMVNEWVFKDFMCRFLSTCHTIGFFSSIFIIVVMTLDRYVVIMHAVKVARYRTLRAGVALSVFVWLLSLGVSLPAFIFTKVTFEEAYGEECTFSPANKHWEIYNNFAINIMGLLIPSLVMIVCYCRIIPKLVKMRTTKRYRVVRLIVSIMVVFFSFWAPYNISLFLKFLQSENKLPNDCKFDENLRLSVAVTEAIAYTHCCLNPIIYAFVGQKFMKRAMQLLSKWIPRLQFPLARDFSDSSYRKSSVVSRSSDVTSTLIMMNTSDNMSLEYWEYDYNTSCEEDTSSGLSDASTVLLVLYYMLFGLGLLGNITVLWVLLRHIRLKTMTDVCLLQLVMSDLILATSLPLWAHNFQNLASCKLMTGVYQLGFYSGTLFVTLMSVDRYLAIVQRVQSTNIGYLLAIAGRQTTMTTTIPASTAFSGNENLSTTDLTSFTTPSISDLSDYPDYGDYYEDYGICVYERQGATFLPVLYSIFFLLGLLGNSLVIWVIACGVRLRSMTDVCLLNLAISDLLLVCSLPFLAHQAQDQWLFGDPMCKIVWRLLYSQSSKKQAIRLVFIVVAVFFCCWVPYNVALFFQALELLNIYMGCESSKAIRLTLQVTEAIAYSHSCLNPILYVFVGEKFRRHLLRLINRTPCRLCQVIKVYIPQDRLAGSVYSQTTSLDERGTAV</sequence>
<keyword evidence="5 9" id="KW-0297">G-protein coupled receptor</keyword>
<feature type="transmembrane region" description="Helical" evidence="10">
    <location>
        <begin position="579"/>
        <end position="600"/>
    </location>
</feature>
<reference evidence="12" key="1">
    <citation type="submission" date="2022-08" db="EMBL/GenBank/DDBJ databases">
        <title>Genome sequencing of akame (Lates japonicus).</title>
        <authorList>
            <person name="Hashiguchi Y."/>
            <person name="Takahashi H."/>
        </authorList>
    </citation>
    <scope>NUCLEOTIDE SEQUENCE</scope>
    <source>
        <strain evidence="12">Kochi</strain>
    </source>
</reference>
<dbReference type="GO" id="GO:0060326">
    <property type="term" value="P:cell chemotaxis"/>
    <property type="evidence" value="ECO:0007669"/>
    <property type="project" value="TreeGrafter"/>
</dbReference>
<feature type="transmembrane region" description="Helical" evidence="10">
    <location>
        <begin position="479"/>
        <end position="496"/>
    </location>
</feature>
<organism evidence="12 13">
    <name type="scientific">Lates japonicus</name>
    <name type="common">Japanese lates</name>
    <dbReference type="NCBI Taxonomy" id="270547"/>
    <lineage>
        <taxon>Eukaryota</taxon>
        <taxon>Metazoa</taxon>
        <taxon>Chordata</taxon>
        <taxon>Craniata</taxon>
        <taxon>Vertebrata</taxon>
        <taxon>Euteleostomi</taxon>
        <taxon>Actinopterygii</taxon>
        <taxon>Neopterygii</taxon>
        <taxon>Teleostei</taxon>
        <taxon>Neoteleostei</taxon>
        <taxon>Acanthomorphata</taxon>
        <taxon>Carangaria</taxon>
        <taxon>Carangaria incertae sedis</taxon>
        <taxon>Centropomidae</taxon>
        <taxon>Lates</taxon>
    </lineage>
</organism>
<dbReference type="PRINTS" id="PR00657">
    <property type="entry name" value="CCCHEMOKINER"/>
</dbReference>
<feature type="transmembrane region" description="Helical" evidence="10">
    <location>
        <begin position="407"/>
        <end position="428"/>
    </location>
</feature>
<feature type="transmembrane region" description="Helical" evidence="10">
    <location>
        <begin position="661"/>
        <end position="685"/>
    </location>
</feature>
<feature type="transmembrane region" description="Helical" evidence="10">
    <location>
        <begin position="612"/>
        <end position="631"/>
    </location>
</feature>
<protein>
    <submittedName>
        <fullName evidence="12">C-C chemokine receptor type 1-like isoform X1</fullName>
    </submittedName>
</protein>
<dbReference type="PANTHER" id="PTHR10489">
    <property type="entry name" value="CELL ADHESION MOLECULE"/>
    <property type="match status" value="1"/>
</dbReference>
<keyword evidence="2" id="KW-1003">Cell membrane</keyword>
<evidence type="ECO:0000256" key="9">
    <source>
        <dbReference type="RuleBase" id="RU000688"/>
    </source>
</evidence>
<name>A0AAD3R463_LATJO</name>
<feature type="transmembrane region" description="Helical" evidence="10">
    <location>
        <begin position="125"/>
        <end position="146"/>
    </location>
</feature>
<evidence type="ECO:0000256" key="5">
    <source>
        <dbReference type="ARBA" id="ARBA00023040"/>
    </source>
</evidence>
<keyword evidence="13" id="KW-1185">Reference proteome</keyword>
<feature type="transmembrane region" description="Helical" evidence="10">
    <location>
        <begin position="167"/>
        <end position="188"/>
    </location>
</feature>
<feature type="transmembrane region" description="Helical" evidence="10">
    <location>
        <begin position="89"/>
        <end position="110"/>
    </location>
</feature>
<accession>A0AAD3R463</accession>
<feature type="domain" description="G-protein coupled receptors family 1 profile" evidence="11">
    <location>
        <begin position="419"/>
        <end position="725"/>
    </location>
</feature>
<evidence type="ECO:0000256" key="1">
    <source>
        <dbReference type="ARBA" id="ARBA00004651"/>
    </source>
</evidence>
<dbReference type="GO" id="GO:0019957">
    <property type="term" value="F:C-C chemokine binding"/>
    <property type="evidence" value="ECO:0007669"/>
    <property type="project" value="TreeGrafter"/>
</dbReference>
<feature type="domain" description="G-protein coupled receptors family 1 profile" evidence="11">
    <location>
        <begin position="68"/>
        <end position="317"/>
    </location>
</feature>
<dbReference type="Proteomes" id="UP001279410">
    <property type="component" value="Unassembled WGS sequence"/>
</dbReference>
<evidence type="ECO:0000259" key="11">
    <source>
        <dbReference type="PROSITE" id="PS50262"/>
    </source>
</evidence>
<dbReference type="InterPro" id="IPR000276">
    <property type="entry name" value="GPCR_Rhodpsn"/>
</dbReference>